<evidence type="ECO:0000256" key="3">
    <source>
        <dbReference type="ARBA" id="ARBA00022448"/>
    </source>
</evidence>
<sequence length="408" mass="43672">MSAAAPRPKPWEVSSGTPSDTSPLTTVASTSPAIPGTTAQTSTELATIPEQSSLNNSGLNNTGLSSYSPYGGGMSGYGTGYNGMSSYGMGGGYGSYGGYGGGYGSSYGSGGYGGGMYGGYGSYGSPYSRFGGGMYGAGMMNGPGNFESNTAATFQLIESIVGAFSGFAQMLESTYMATHSSFFAMVSVAEQIGHLKNTLGKVLGIYAILRWIKKILAKIQGKELPPDEEMEGEGAQEGAEHTENSDGSTDKSRMKREPLGSRPSYKPLVIFLSVVLGIPYLLSRAIKSMAEQNRIQQAQIQEHYGYQPQMTPVGNDHPLEFCTALYDFIPENPQIEIELHKHDLLAIIAKEDPTGQPSQWWKVKTRDGRVGYIPSNYVQIVPNQLDKPTSDPPGFSVEEFQRMDQVTV</sequence>
<dbReference type="PANTHER" id="PTHR19332">
    <property type="entry name" value="PEROXISOMAL MEMBRANE PROTEIN PEX13"/>
    <property type="match status" value="1"/>
</dbReference>
<dbReference type="PROSITE" id="PS50002">
    <property type="entry name" value="SH3"/>
    <property type="match status" value="1"/>
</dbReference>
<feature type="domain" description="SH3" evidence="15">
    <location>
        <begin position="317"/>
        <end position="383"/>
    </location>
</feature>
<evidence type="ECO:0000256" key="14">
    <source>
        <dbReference type="SAM" id="MobiDB-lite"/>
    </source>
</evidence>
<comment type="caution">
    <text evidence="16">The sequence shown here is derived from an EMBL/GenBank/DDBJ whole genome shotgun (WGS) entry which is preliminary data.</text>
</comment>
<evidence type="ECO:0000313" key="16">
    <source>
        <dbReference type="EMBL" id="CDO56102.1"/>
    </source>
</evidence>
<dbReference type="Proteomes" id="UP000242525">
    <property type="component" value="Unassembled WGS sequence"/>
</dbReference>
<dbReference type="EMBL" id="CCBN010000013">
    <property type="protein sequence ID" value="CDO56102.1"/>
    <property type="molecule type" value="Genomic_DNA"/>
</dbReference>
<evidence type="ECO:0000313" key="17">
    <source>
        <dbReference type="Proteomes" id="UP000242525"/>
    </source>
</evidence>
<protein>
    <recommendedName>
        <fullName evidence="11">Peroxisomal membrane protein PEX13</fullName>
    </recommendedName>
    <alternativeName>
        <fullName evidence="10">Peroxin-13</fullName>
    </alternativeName>
</protein>
<dbReference type="Gene3D" id="2.30.30.40">
    <property type="entry name" value="SH3 Domains"/>
    <property type="match status" value="1"/>
</dbReference>
<dbReference type="GO" id="GO:0016560">
    <property type="term" value="P:protein import into peroxisome matrix, docking"/>
    <property type="evidence" value="ECO:0007669"/>
    <property type="project" value="InterPro"/>
</dbReference>
<proteinExistence type="inferred from homology"/>
<comment type="subcellular location">
    <subcellularLocation>
        <location evidence="12">Peroxisome membrane</location>
    </subcellularLocation>
</comment>
<feature type="compositionally biased region" description="Polar residues" evidence="14">
    <location>
        <begin position="14"/>
        <end position="42"/>
    </location>
</feature>
<keyword evidence="5" id="KW-0653">Protein transport</keyword>
<dbReference type="InterPro" id="IPR007223">
    <property type="entry name" value="Peroxin-13_N"/>
</dbReference>
<dbReference type="PANTHER" id="PTHR19332:SF1">
    <property type="entry name" value="PEROXISOMAL MEMBRANE PROTEIN PEX13"/>
    <property type="match status" value="1"/>
</dbReference>
<feature type="compositionally biased region" description="Basic and acidic residues" evidence="14">
    <location>
        <begin position="238"/>
        <end position="259"/>
    </location>
</feature>
<evidence type="ECO:0000256" key="8">
    <source>
        <dbReference type="ARBA" id="ARBA00023136"/>
    </source>
</evidence>
<keyword evidence="4" id="KW-0812">Transmembrane</keyword>
<keyword evidence="6" id="KW-1133">Transmembrane helix</keyword>
<evidence type="ECO:0000259" key="15">
    <source>
        <dbReference type="PROSITE" id="PS50002"/>
    </source>
</evidence>
<evidence type="ECO:0000256" key="2">
    <source>
        <dbReference type="ARBA" id="ARBA00022443"/>
    </source>
</evidence>
<feature type="region of interest" description="Disordered" evidence="14">
    <location>
        <begin position="1"/>
        <end position="42"/>
    </location>
</feature>
<dbReference type="CDD" id="cd11771">
    <property type="entry name" value="SH3_Pex13p_fungal"/>
    <property type="match status" value="1"/>
</dbReference>
<dbReference type="Pfam" id="PF04088">
    <property type="entry name" value="Peroxin-13_N"/>
    <property type="match status" value="1"/>
</dbReference>
<keyword evidence="8" id="KW-0472">Membrane</keyword>
<keyword evidence="17" id="KW-1185">Reference proteome</keyword>
<dbReference type="InterPro" id="IPR035463">
    <property type="entry name" value="Pex13"/>
</dbReference>
<dbReference type="SMART" id="SM00326">
    <property type="entry name" value="SH3"/>
    <property type="match status" value="1"/>
</dbReference>
<evidence type="ECO:0000256" key="7">
    <source>
        <dbReference type="ARBA" id="ARBA00023010"/>
    </source>
</evidence>
<name>A0A0J9XEY6_GEOCN</name>
<dbReference type="InterPro" id="IPR036028">
    <property type="entry name" value="SH3-like_dom_sf"/>
</dbReference>
<dbReference type="OrthoDB" id="10037838at2759"/>
<organism evidence="16 17">
    <name type="scientific">Geotrichum candidum</name>
    <name type="common">Oospora lactis</name>
    <name type="synonym">Dipodascus geotrichum</name>
    <dbReference type="NCBI Taxonomy" id="1173061"/>
    <lineage>
        <taxon>Eukaryota</taxon>
        <taxon>Fungi</taxon>
        <taxon>Dikarya</taxon>
        <taxon>Ascomycota</taxon>
        <taxon>Saccharomycotina</taxon>
        <taxon>Dipodascomycetes</taxon>
        <taxon>Dipodascales</taxon>
        <taxon>Dipodascaceae</taxon>
        <taxon>Geotrichum</taxon>
    </lineage>
</organism>
<evidence type="ECO:0000256" key="4">
    <source>
        <dbReference type="ARBA" id="ARBA00022692"/>
    </source>
</evidence>
<evidence type="ECO:0000256" key="10">
    <source>
        <dbReference type="ARBA" id="ARBA00029693"/>
    </source>
</evidence>
<evidence type="ECO:0000256" key="5">
    <source>
        <dbReference type="ARBA" id="ARBA00022927"/>
    </source>
</evidence>
<dbReference type="AlphaFoldDB" id="A0A0J9XEY6"/>
<evidence type="ECO:0000256" key="11">
    <source>
        <dbReference type="ARBA" id="ARBA00034535"/>
    </source>
</evidence>
<keyword evidence="3" id="KW-0813">Transport</keyword>
<evidence type="ECO:0000256" key="12">
    <source>
        <dbReference type="ARBA" id="ARBA00046271"/>
    </source>
</evidence>
<dbReference type="Pfam" id="PF07653">
    <property type="entry name" value="SH3_2"/>
    <property type="match status" value="1"/>
</dbReference>
<dbReference type="STRING" id="1173061.A0A0J9XEY6"/>
<dbReference type="GO" id="GO:1990429">
    <property type="term" value="C:peroxisomal importomer complex"/>
    <property type="evidence" value="ECO:0007669"/>
    <property type="project" value="TreeGrafter"/>
</dbReference>
<gene>
    <name evidence="16" type="ORF">BN980_GECA13s02991g</name>
</gene>
<comment type="similarity">
    <text evidence="1">Belongs to the peroxin-13 family.</text>
</comment>
<keyword evidence="9" id="KW-0576">Peroxisome</keyword>
<evidence type="ECO:0000256" key="9">
    <source>
        <dbReference type="ARBA" id="ARBA00023140"/>
    </source>
</evidence>
<keyword evidence="7" id="KW-0811">Translocation</keyword>
<feature type="region of interest" description="Disordered" evidence="14">
    <location>
        <begin position="224"/>
        <end position="259"/>
    </location>
</feature>
<keyword evidence="2 13" id="KW-0728">SH3 domain</keyword>
<evidence type="ECO:0000256" key="6">
    <source>
        <dbReference type="ARBA" id="ARBA00022989"/>
    </source>
</evidence>
<accession>A0A0J9XEY6</accession>
<evidence type="ECO:0000256" key="1">
    <source>
        <dbReference type="ARBA" id="ARBA00006033"/>
    </source>
</evidence>
<evidence type="ECO:0000256" key="13">
    <source>
        <dbReference type="PROSITE-ProRule" id="PRU00192"/>
    </source>
</evidence>
<reference evidence="16" key="1">
    <citation type="submission" date="2014-03" db="EMBL/GenBank/DDBJ databases">
        <authorList>
            <person name="Casaregola S."/>
        </authorList>
    </citation>
    <scope>NUCLEOTIDE SEQUENCE [LARGE SCALE GENOMIC DNA]</scope>
    <source>
        <strain evidence="16">CLIB 918</strain>
    </source>
</reference>
<dbReference type="InterPro" id="IPR001452">
    <property type="entry name" value="SH3_domain"/>
</dbReference>
<dbReference type="SUPFAM" id="SSF50044">
    <property type="entry name" value="SH3-domain"/>
    <property type="match status" value="1"/>
</dbReference>
<dbReference type="GO" id="GO:0005778">
    <property type="term" value="C:peroxisomal membrane"/>
    <property type="evidence" value="ECO:0007669"/>
    <property type="project" value="UniProtKB-SubCell"/>
</dbReference>